<evidence type="ECO:0000313" key="2">
    <source>
        <dbReference type="EMBL" id="ACL71078.1"/>
    </source>
</evidence>
<protein>
    <submittedName>
        <fullName evidence="2">Predicted membrane protein</fullName>
    </submittedName>
</protein>
<organism evidence="2 3">
    <name type="scientific">Halothermothrix orenii (strain H 168 / OCM 544 / DSM 9562)</name>
    <dbReference type="NCBI Taxonomy" id="373903"/>
    <lineage>
        <taxon>Bacteria</taxon>
        <taxon>Bacillati</taxon>
        <taxon>Bacillota</taxon>
        <taxon>Clostridia</taxon>
        <taxon>Halanaerobiales</taxon>
        <taxon>Halothermotrichaceae</taxon>
        <taxon>Halothermothrix</taxon>
    </lineage>
</organism>
<evidence type="ECO:0000313" key="3">
    <source>
        <dbReference type="Proteomes" id="UP000000719"/>
    </source>
</evidence>
<dbReference type="AlphaFoldDB" id="B8D1C6"/>
<feature type="transmembrane region" description="Helical" evidence="1">
    <location>
        <begin position="12"/>
        <end position="37"/>
    </location>
</feature>
<feature type="transmembrane region" description="Helical" evidence="1">
    <location>
        <begin position="57"/>
        <end position="90"/>
    </location>
</feature>
<dbReference type="KEGG" id="hor:Hore_23330"/>
<keyword evidence="3" id="KW-1185">Reference proteome</keyword>
<dbReference type="HOGENOM" id="CLU_949183_0_0_9"/>
<name>B8D1C6_HALOH</name>
<dbReference type="InterPro" id="IPR018710">
    <property type="entry name" value="DUF2232"/>
</dbReference>
<proteinExistence type="predicted"/>
<accession>B8D1C6</accession>
<feature type="transmembrane region" description="Helical" evidence="1">
    <location>
        <begin position="259"/>
        <end position="284"/>
    </location>
</feature>
<feature type="transmembrane region" description="Helical" evidence="1">
    <location>
        <begin position="204"/>
        <end position="223"/>
    </location>
</feature>
<sequence length="295" mass="33448">MAKFLTRGMLKALFVILILTFINVYIPPLSIFTVFLWPLPVITVTVRNGMDRALKLVLVAALVNGLVFQNALVALYTIIGFGLIGFAIGGALAEGFTPFKTLIISIMAVLFSILTNYYALHFLIGFDFNTLLQEMAANFTQIGGMLGYGLDVEEWVAFVRSVIPSALVIGSIIFGSIVYYLSVNFLNIRRDEDNRFEVYKPFRYWRFPAWLITSGLVISLFFLDSVFFLNLQIVFLFLSFIQGLSLAIYYLVESGNKAFLWALILFFGFLIHIMVLPVAILGLVDMWFNLRRFKK</sequence>
<feature type="transmembrane region" description="Helical" evidence="1">
    <location>
        <begin position="229"/>
        <end position="252"/>
    </location>
</feature>
<feature type="transmembrane region" description="Helical" evidence="1">
    <location>
        <begin position="162"/>
        <end position="183"/>
    </location>
</feature>
<reference evidence="2 3" key="1">
    <citation type="journal article" date="2009" name="PLoS ONE">
        <title>Genome analysis of the anaerobic thermohalophilic bacterium Halothermothrix orenii.</title>
        <authorList>
            <person name="Mavromatis K."/>
            <person name="Ivanova N."/>
            <person name="Anderson I."/>
            <person name="Lykidis A."/>
            <person name="Hooper S.D."/>
            <person name="Sun H."/>
            <person name="Kunin V."/>
            <person name="Lapidus A."/>
            <person name="Hugenholtz P."/>
            <person name="Patel B."/>
            <person name="Kyrpides N.C."/>
        </authorList>
    </citation>
    <scope>NUCLEOTIDE SEQUENCE [LARGE SCALE GENOMIC DNA]</scope>
    <source>
        <strain evidence="3">H 168 / OCM 544 / DSM 9562</strain>
    </source>
</reference>
<dbReference type="OrthoDB" id="1726902at2"/>
<keyword evidence="1" id="KW-0812">Transmembrane</keyword>
<dbReference type="EMBL" id="CP001098">
    <property type="protein sequence ID" value="ACL71078.1"/>
    <property type="molecule type" value="Genomic_DNA"/>
</dbReference>
<dbReference type="PANTHER" id="PTHR41324:SF1">
    <property type="entry name" value="DUF2232 DOMAIN-CONTAINING PROTEIN"/>
    <property type="match status" value="1"/>
</dbReference>
<keyword evidence="1" id="KW-0472">Membrane</keyword>
<dbReference type="PANTHER" id="PTHR41324">
    <property type="entry name" value="MEMBRANE PROTEIN-RELATED"/>
    <property type="match status" value="1"/>
</dbReference>
<gene>
    <name evidence="2" type="ordered locus">Hore_23330</name>
</gene>
<evidence type="ECO:0000256" key="1">
    <source>
        <dbReference type="SAM" id="Phobius"/>
    </source>
</evidence>
<dbReference type="STRING" id="373903.Hore_23330"/>
<dbReference type="RefSeq" id="WP_015924046.1">
    <property type="nucleotide sequence ID" value="NC_011899.1"/>
</dbReference>
<keyword evidence="1" id="KW-1133">Transmembrane helix</keyword>
<feature type="transmembrane region" description="Helical" evidence="1">
    <location>
        <begin position="102"/>
        <end position="124"/>
    </location>
</feature>
<dbReference type="eggNOG" id="COG4241">
    <property type="taxonomic scope" value="Bacteria"/>
</dbReference>
<dbReference type="Pfam" id="PF09991">
    <property type="entry name" value="DUF2232"/>
    <property type="match status" value="1"/>
</dbReference>
<dbReference type="Proteomes" id="UP000000719">
    <property type="component" value="Chromosome"/>
</dbReference>